<feature type="compositionally biased region" description="Basic and acidic residues" evidence="4">
    <location>
        <begin position="1"/>
        <end position="10"/>
    </location>
</feature>
<protein>
    <submittedName>
        <fullName evidence="5">(rape) hypothetical protein</fullName>
    </submittedName>
    <submittedName>
        <fullName evidence="6">BnaA03g56020D protein</fullName>
    </submittedName>
</protein>
<evidence type="ECO:0000256" key="2">
    <source>
        <dbReference type="ARBA" id="ARBA00022692"/>
    </source>
</evidence>
<evidence type="ECO:0000256" key="3">
    <source>
        <dbReference type="ARBA" id="ARBA00023136"/>
    </source>
</evidence>
<name>A0A078K143_BRANA</name>
<accession>A0A078K143</accession>
<keyword evidence="2" id="KW-0812">Transmembrane</keyword>
<proteinExistence type="predicted"/>
<sequence>MSKSGKEDIGRSSSHSMVEKTLEVPGKEVICKVKKSLPQSSLLTAVVAAAIATGTCYPLDTIRRQMHLQGTPPCQV</sequence>
<dbReference type="InterPro" id="IPR018108">
    <property type="entry name" value="MCP_transmembrane"/>
</dbReference>
<dbReference type="InterPro" id="IPR023395">
    <property type="entry name" value="MCP_dom_sf"/>
</dbReference>
<evidence type="ECO:0000256" key="4">
    <source>
        <dbReference type="SAM" id="MobiDB-lite"/>
    </source>
</evidence>
<dbReference type="STRING" id="3708.A0A078K143"/>
<dbReference type="PaxDb" id="3708-A0A078K143"/>
<evidence type="ECO:0000313" key="5">
    <source>
        <dbReference type="EMBL" id="CAF2120569.1"/>
    </source>
</evidence>
<reference evidence="6" key="1">
    <citation type="journal article" date="2014" name="Science">
        <title>Plant genetics. Early allopolyploid evolution in the post-Neolithic Brassica napus oilseed genome.</title>
        <authorList>
            <person name="Chalhoub B."/>
            <person name="Denoeud F."/>
            <person name="Liu S."/>
            <person name="Parkin I.A."/>
            <person name="Tang H."/>
            <person name="Wang X."/>
            <person name="Chiquet J."/>
            <person name="Belcram H."/>
            <person name="Tong C."/>
            <person name="Samans B."/>
            <person name="Correa M."/>
            <person name="Da Silva C."/>
            <person name="Just J."/>
            <person name="Falentin C."/>
            <person name="Koh C.S."/>
            <person name="Le Clainche I."/>
            <person name="Bernard M."/>
            <person name="Bento P."/>
            <person name="Noel B."/>
            <person name="Labadie K."/>
            <person name="Alberti A."/>
            <person name="Charles M."/>
            <person name="Arnaud D."/>
            <person name="Guo H."/>
            <person name="Daviaud C."/>
            <person name="Alamery S."/>
            <person name="Jabbari K."/>
            <person name="Zhao M."/>
            <person name="Edger P.P."/>
            <person name="Chelaifa H."/>
            <person name="Tack D."/>
            <person name="Lassalle G."/>
            <person name="Mestiri I."/>
            <person name="Schnel N."/>
            <person name="Le Paslier M.C."/>
            <person name="Fan G."/>
            <person name="Renault V."/>
            <person name="Bayer P.E."/>
            <person name="Golicz A.A."/>
            <person name="Manoli S."/>
            <person name="Lee T.H."/>
            <person name="Thi V.H."/>
            <person name="Chalabi S."/>
            <person name="Hu Q."/>
            <person name="Fan C."/>
            <person name="Tollenaere R."/>
            <person name="Lu Y."/>
            <person name="Battail C."/>
            <person name="Shen J."/>
            <person name="Sidebottom C.H."/>
            <person name="Wang X."/>
            <person name="Canaguier A."/>
            <person name="Chauveau A."/>
            <person name="Berard A."/>
            <person name="Deniot G."/>
            <person name="Guan M."/>
            <person name="Liu Z."/>
            <person name="Sun F."/>
            <person name="Lim Y.P."/>
            <person name="Lyons E."/>
            <person name="Town C.D."/>
            <person name="Bancroft I."/>
            <person name="Wang X."/>
            <person name="Meng J."/>
            <person name="Ma J."/>
            <person name="Pires J.C."/>
            <person name="King G.J."/>
            <person name="Brunel D."/>
            <person name="Delourme R."/>
            <person name="Renard M."/>
            <person name="Aury J.M."/>
            <person name="Adams K.L."/>
            <person name="Batley J."/>
            <person name="Snowdon R.J."/>
            <person name="Tost J."/>
            <person name="Edwards D."/>
            <person name="Zhou Y."/>
            <person name="Hua W."/>
            <person name="Sharpe A.G."/>
            <person name="Paterson A.H."/>
            <person name="Guan C."/>
            <person name="Wincker P."/>
        </authorList>
    </citation>
    <scope>NUCLEOTIDE SEQUENCE [LARGE SCALE GENOMIC DNA]</scope>
</reference>
<dbReference type="EMBL" id="LK046123">
    <property type="protein sequence ID" value="CDY71501.1"/>
    <property type="molecule type" value="Genomic_DNA"/>
</dbReference>
<dbReference type="EMBL" id="JAGKQM010000003">
    <property type="protein sequence ID" value="KAH0931816.1"/>
    <property type="molecule type" value="Genomic_DNA"/>
</dbReference>
<feature type="region of interest" description="Disordered" evidence="4">
    <location>
        <begin position="1"/>
        <end position="20"/>
    </location>
</feature>
<reference evidence="7 8" key="4">
    <citation type="submission" date="2021-05" db="EMBL/GenBank/DDBJ databases">
        <title>Genome Assembly of Synthetic Allotetraploid Brassica napus Reveals Homoeologous Exchanges between Subgenomes.</title>
        <authorList>
            <person name="Davis J.T."/>
        </authorList>
    </citation>
    <scope>NUCLEOTIDE SEQUENCE [LARGE SCALE GENOMIC DNA]</scope>
    <source>
        <strain evidence="8">cv. Da-Ae</strain>
        <tissue evidence="7">Seedling</tissue>
    </source>
</reference>
<dbReference type="GO" id="GO:0016020">
    <property type="term" value="C:membrane"/>
    <property type="evidence" value="ECO:0007669"/>
    <property type="project" value="UniProtKB-SubCell"/>
</dbReference>
<reference evidence="5" key="3">
    <citation type="submission" date="2021-01" db="EMBL/GenBank/DDBJ databases">
        <authorList>
            <consortium name="Genoscope - CEA"/>
            <person name="William W."/>
        </authorList>
    </citation>
    <scope>NUCLEOTIDE SEQUENCE</scope>
</reference>
<dbReference type="Proteomes" id="UP000824890">
    <property type="component" value="Unassembled WGS sequence"/>
</dbReference>
<comment type="subcellular location">
    <subcellularLocation>
        <location evidence="1">Membrane</location>
        <topology evidence="1">Multi-pass membrane protein</topology>
    </subcellularLocation>
</comment>
<dbReference type="OMA" id="RRQMHLQ"/>
<dbReference type="Pfam" id="PF00153">
    <property type="entry name" value="Mito_carr"/>
    <property type="match status" value="1"/>
</dbReference>
<reference evidence="6" key="2">
    <citation type="submission" date="2014-06" db="EMBL/GenBank/DDBJ databases">
        <authorList>
            <person name="Genoscope - CEA"/>
        </authorList>
    </citation>
    <scope>NUCLEOTIDE SEQUENCE</scope>
</reference>
<dbReference type="AlphaFoldDB" id="A0A078K143"/>
<dbReference type="Proteomes" id="UP001295469">
    <property type="component" value="Chromosome A03"/>
</dbReference>
<dbReference type="Gramene" id="CDY71501">
    <property type="protein sequence ID" value="CDY71501"/>
    <property type="gene ID" value="GSBRNA2T00016722001"/>
</dbReference>
<dbReference type="SUPFAM" id="SSF103506">
    <property type="entry name" value="Mitochondrial carrier"/>
    <property type="match status" value="1"/>
</dbReference>
<dbReference type="EMBL" id="HG994357">
    <property type="protein sequence ID" value="CAF2120569.1"/>
    <property type="molecule type" value="Genomic_DNA"/>
</dbReference>
<evidence type="ECO:0000313" key="7">
    <source>
        <dbReference type="EMBL" id="KAH0931816.1"/>
    </source>
</evidence>
<keyword evidence="3" id="KW-0472">Membrane</keyword>
<gene>
    <name evidence="6" type="primary">BnaA03g56020D</name>
    <name evidence="5" type="ORF">DARMORV10_A03P10120.1</name>
    <name evidence="6" type="ORF">GSBRNA2T00016722001</name>
    <name evidence="7" type="ORF">HID58_008933</name>
</gene>
<organism evidence="6">
    <name type="scientific">Brassica napus</name>
    <name type="common">Rape</name>
    <dbReference type="NCBI Taxonomy" id="3708"/>
    <lineage>
        <taxon>Eukaryota</taxon>
        <taxon>Viridiplantae</taxon>
        <taxon>Streptophyta</taxon>
        <taxon>Embryophyta</taxon>
        <taxon>Tracheophyta</taxon>
        <taxon>Spermatophyta</taxon>
        <taxon>Magnoliopsida</taxon>
        <taxon>eudicotyledons</taxon>
        <taxon>Gunneridae</taxon>
        <taxon>Pentapetalae</taxon>
        <taxon>rosids</taxon>
        <taxon>malvids</taxon>
        <taxon>Brassicales</taxon>
        <taxon>Brassicaceae</taxon>
        <taxon>Brassiceae</taxon>
        <taxon>Brassica</taxon>
    </lineage>
</organism>
<evidence type="ECO:0000256" key="1">
    <source>
        <dbReference type="ARBA" id="ARBA00004141"/>
    </source>
</evidence>
<evidence type="ECO:0000313" key="6">
    <source>
        <dbReference type="EMBL" id="CDY71501.1"/>
    </source>
</evidence>
<keyword evidence="8" id="KW-1185">Reference proteome</keyword>
<evidence type="ECO:0000313" key="8">
    <source>
        <dbReference type="Proteomes" id="UP000824890"/>
    </source>
</evidence>